<proteinExistence type="predicted"/>
<feature type="compositionally biased region" description="Low complexity" evidence="1">
    <location>
        <begin position="304"/>
        <end position="313"/>
    </location>
</feature>
<dbReference type="Pfam" id="PF04090">
    <property type="entry name" value="Rrn11"/>
    <property type="match status" value="1"/>
</dbReference>
<feature type="compositionally biased region" description="Basic and acidic residues" evidence="1">
    <location>
        <begin position="93"/>
        <end position="102"/>
    </location>
</feature>
<sequence length="437" mass="49276">MPTFAPPYRPTKSKQPLLAREQKREARKRKREENDETDSDASSSDQSSDSDASTPKKALTSAPVNKTDPFHVAGLSREQPLPRHPFPHAPVKSAERPKRSSEEELAAVKPPLYVPKKAAEDESTSLKRRHLDNLAAILHRCMLKGDWERASRAWGLLARTEVGGLGIDVRQHGRWGIGAEILMRREQSRRNEAAAQAARRAEDDESLLSQDVEGIAEPNHWETQVSDEGFKLAREYYERLILQYPYTPHTQHTVNARVFYPALFNVWVYEVQARYKHLRDEASRNRRSSPHSIASDDASDRSDSPSPSSNDQDLTIREIEDIMPIKDRLDQLLLSPPYDISEPLLHLRGMMGIWLSDLYVSLASSGTRPRSGSGPEAIDRESTPSDYQDRVRVAQYREKAAAERSRAKELLSKVKADGRSALDAGDLGLEPTEDMSE</sequence>
<dbReference type="GeneID" id="96010287"/>
<dbReference type="GO" id="GO:0070860">
    <property type="term" value="C:RNA polymerase I core factor complex"/>
    <property type="evidence" value="ECO:0007669"/>
    <property type="project" value="TreeGrafter"/>
</dbReference>
<feature type="compositionally biased region" description="Low complexity" evidence="1">
    <location>
        <begin position="365"/>
        <end position="375"/>
    </location>
</feature>
<evidence type="ECO:0000256" key="1">
    <source>
        <dbReference type="SAM" id="MobiDB-lite"/>
    </source>
</evidence>
<dbReference type="GO" id="GO:0001164">
    <property type="term" value="F:RNA polymerase I core promoter sequence-specific DNA binding"/>
    <property type="evidence" value="ECO:0007669"/>
    <property type="project" value="InterPro"/>
</dbReference>
<dbReference type="InterPro" id="IPR007224">
    <property type="entry name" value="TIF_Rrn11"/>
</dbReference>
<gene>
    <name evidence="2" type="ORF">WHR41_08845</name>
</gene>
<reference evidence="2 3" key="1">
    <citation type="journal article" date="2020" name="Microbiol. Resour. Announc.">
        <title>Draft Genome Sequence of a Cladosporium Species Isolated from the Mesophotic Ascidian Didemnum maculosum.</title>
        <authorList>
            <person name="Gioti A."/>
            <person name="Siaperas R."/>
            <person name="Nikolaivits E."/>
            <person name="Le Goff G."/>
            <person name="Ouazzani J."/>
            <person name="Kotoulas G."/>
            <person name="Topakas E."/>
        </authorList>
    </citation>
    <scope>NUCLEOTIDE SEQUENCE [LARGE SCALE GENOMIC DNA]</scope>
    <source>
        <strain evidence="2 3">TM138-S3</strain>
    </source>
</reference>
<feature type="compositionally biased region" description="Low complexity" evidence="1">
    <location>
        <begin position="40"/>
        <end position="53"/>
    </location>
</feature>
<dbReference type="GO" id="GO:0042790">
    <property type="term" value="P:nucleolar large rRNA transcription by RNA polymerase I"/>
    <property type="evidence" value="ECO:0007669"/>
    <property type="project" value="TreeGrafter"/>
</dbReference>
<organism evidence="2 3">
    <name type="scientific">Cladosporium halotolerans</name>
    <dbReference type="NCBI Taxonomy" id="1052096"/>
    <lineage>
        <taxon>Eukaryota</taxon>
        <taxon>Fungi</taxon>
        <taxon>Dikarya</taxon>
        <taxon>Ascomycota</taxon>
        <taxon>Pezizomycotina</taxon>
        <taxon>Dothideomycetes</taxon>
        <taxon>Dothideomycetidae</taxon>
        <taxon>Cladosporiales</taxon>
        <taxon>Cladosporiaceae</taxon>
        <taxon>Cladosporium</taxon>
    </lineage>
</organism>
<keyword evidence="3" id="KW-1185">Reference proteome</keyword>
<dbReference type="AlphaFoldDB" id="A0AB34KEJ4"/>
<evidence type="ECO:0000313" key="2">
    <source>
        <dbReference type="EMBL" id="KAL1582452.1"/>
    </source>
</evidence>
<protein>
    <submittedName>
        <fullName evidence="2">Uncharacterized protein</fullName>
    </submittedName>
</protein>
<feature type="region of interest" description="Disordered" evidence="1">
    <location>
        <begin position="1"/>
        <end position="111"/>
    </location>
</feature>
<accession>A0AB34KEJ4</accession>
<feature type="region of interest" description="Disordered" evidence="1">
    <location>
        <begin position="280"/>
        <end position="314"/>
    </location>
</feature>
<evidence type="ECO:0000313" key="3">
    <source>
        <dbReference type="Proteomes" id="UP000803884"/>
    </source>
</evidence>
<dbReference type="RefSeq" id="XP_069225559.1">
    <property type="nucleotide sequence ID" value="XM_069377449.1"/>
</dbReference>
<comment type="caution">
    <text evidence="2">The sequence shown here is derived from an EMBL/GenBank/DDBJ whole genome shotgun (WGS) entry which is preliminary data.</text>
</comment>
<feature type="compositionally biased region" description="Basic and acidic residues" evidence="1">
    <location>
        <begin position="377"/>
        <end position="391"/>
    </location>
</feature>
<dbReference type="GO" id="GO:0017025">
    <property type="term" value="F:TBP-class protein binding"/>
    <property type="evidence" value="ECO:0007669"/>
    <property type="project" value="TreeGrafter"/>
</dbReference>
<dbReference type="PANTHER" id="PTHR28244">
    <property type="entry name" value="RNA POLYMERASE I-SPECIFIC TRANSCRIPTION INITIATION FACTOR RRN11"/>
    <property type="match status" value="1"/>
</dbReference>
<dbReference type="PANTHER" id="PTHR28244:SF1">
    <property type="entry name" value="RNA POLYMERASE I-SPECIFIC TRANSCRIPTION INITIATION FACTOR RRN11"/>
    <property type="match status" value="1"/>
</dbReference>
<feature type="region of interest" description="Disordered" evidence="1">
    <location>
        <begin position="365"/>
        <end position="391"/>
    </location>
</feature>
<dbReference type="GO" id="GO:0001181">
    <property type="term" value="F:RNA polymerase I general transcription initiation factor activity"/>
    <property type="evidence" value="ECO:0007669"/>
    <property type="project" value="InterPro"/>
</dbReference>
<dbReference type="Proteomes" id="UP000803884">
    <property type="component" value="Unassembled WGS sequence"/>
</dbReference>
<dbReference type="EMBL" id="JAAQHG020000050">
    <property type="protein sequence ID" value="KAL1582452.1"/>
    <property type="molecule type" value="Genomic_DNA"/>
</dbReference>
<name>A0AB34KEJ4_9PEZI</name>
<dbReference type="InterPro" id="IPR053029">
    <property type="entry name" value="RNA_pol_I-specific_init_factor"/>
</dbReference>